<reference evidence="6 7" key="1">
    <citation type="submission" date="2020-08" db="EMBL/GenBank/DDBJ databases">
        <title>Amycolatopsis sp. nov. DR6-1 isolated from Dendrobium heterocarpum.</title>
        <authorList>
            <person name="Tedsree N."/>
            <person name="Kuncharoen N."/>
            <person name="Likhitwitayawuid K."/>
            <person name="Tanasupawat S."/>
        </authorList>
    </citation>
    <scope>NUCLEOTIDE SEQUENCE [LARGE SCALE GENOMIC DNA]</scope>
    <source>
        <strain evidence="6 7">DR6-1</strain>
    </source>
</reference>
<dbReference type="Proteomes" id="UP000526734">
    <property type="component" value="Unassembled WGS sequence"/>
</dbReference>
<dbReference type="GO" id="GO:0016646">
    <property type="term" value="F:oxidoreductase activity, acting on the CH-NH group of donors, NAD or NADP as acceptor"/>
    <property type="evidence" value="ECO:0007669"/>
    <property type="project" value="UniProtKB-ARBA"/>
</dbReference>
<dbReference type="GO" id="GO:0010181">
    <property type="term" value="F:FMN binding"/>
    <property type="evidence" value="ECO:0007669"/>
    <property type="project" value="InterPro"/>
</dbReference>
<proteinExistence type="inferred from homology"/>
<keyword evidence="3" id="KW-0288">FMN</keyword>
<dbReference type="PANTHER" id="PTHR33798:SF5">
    <property type="entry name" value="FLAVIN REDUCTASE LIKE DOMAIN-CONTAINING PROTEIN"/>
    <property type="match status" value="1"/>
</dbReference>
<evidence type="ECO:0000256" key="3">
    <source>
        <dbReference type="ARBA" id="ARBA00022643"/>
    </source>
</evidence>
<evidence type="ECO:0000313" key="7">
    <source>
        <dbReference type="Proteomes" id="UP000526734"/>
    </source>
</evidence>
<dbReference type="AlphaFoldDB" id="A0A7W3VXZ6"/>
<sequence>MYSSNTDADRGAFVWMVKNAVVPRPIAWVSTVDGAGVRNLAPFSYFAPLTMDPPTVLFSISEAPKDTLANIEATGEFAITIALSGQEELVARTASTVDSSVDEAEHVGLSWTPGVRIGVPHPAGAGPSLECTLVKVEEFRGSHLVFGEVVGVAVDDRLLRPDGRLDQDVYHPVGRMGGATFTRVDNWVRAPIPAPEEFLAGSQHSAPGAQPR</sequence>
<organism evidence="6 7">
    <name type="scientific">Amycolatopsis dendrobii</name>
    <dbReference type="NCBI Taxonomy" id="2760662"/>
    <lineage>
        <taxon>Bacteria</taxon>
        <taxon>Bacillati</taxon>
        <taxon>Actinomycetota</taxon>
        <taxon>Actinomycetes</taxon>
        <taxon>Pseudonocardiales</taxon>
        <taxon>Pseudonocardiaceae</taxon>
        <taxon>Amycolatopsis</taxon>
    </lineage>
</organism>
<accession>A0A7W3VXZ6</accession>
<keyword evidence="7" id="KW-1185">Reference proteome</keyword>
<dbReference type="InterPro" id="IPR012349">
    <property type="entry name" value="Split_barrel_FMN-bd"/>
</dbReference>
<dbReference type="EMBL" id="JACGZW010000005">
    <property type="protein sequence ID" value="MBB1154727.1"/>
    <property type="molecule type" value="Genomic_DNA"/>
</dbReference>
<keyword evidence="2" id="KW-0285">Flavoprotein</keyword>
<evidence type="ECO:0000259" key="5">
    <source>
        <dbReference type="SMART" id="SM00903"/>
    </source>
</evidence>
<dbReference type="Pfam" id="PF01613">
    <property type="entry name" value="Flavin_Reduct"/>
    <property type="match status" value="1"/>
</dbReference>
<comment type="similarity">
    <text evidence="4">Belongs to the flavoredoxin family.</text>
</comment>
<dbReference type="SMART" id="SM00903">
    <property type="entry name" value="Flavin_Reduct"/>
    <property type="match status" value="1"/>
</dbReference>
<dbReference type="RefSeq" id="WP_182891788.1">
    <property type="nucleotide sequence ID" value="NZ_JACGZW010000005.1"/>
</dbReference>
<comment type="caution">
    <text evidence="6">The sequence shown here is derived from an EMBL/GenBank/DDBJ whole genome shotgun (WGS) entry which is preliminary data.</text>
</comment>
<name>A0A7W3VXZ6_9PSEU</name>
<evidence type="ECO:0000256" key="2">
    <source>
        <dbReference type="ARBA" id="ARBA00022630"/>
    </source>
</evidence>
<comment type="cofactor">
    <cofactor evidence="1">
        <name>FMN</name>
        <dbReference type="ChEBI" id="CHEBI:58210"/>
    </cofactor>
</comment>
<evidence type="ECO:0000313" key="6">
    <source>
        <dbReference type="EMBL" id="MBB1154727.1"/>
    </source>
</evidence>
<evidence type="ECO:0000256" key="4">
    <source>
        <dbReference type="ARBA" id="ARBA00038054"/>
    </source>
</evidence>
<dbReference type="SUPFAM" id="SSF50475">
    <property type="entry name" value="FMN-binding split barrel"/>
    <property type="match status" value="1"/>
</dbReference>
<feature type="domain" description="Flavin reductase like" evidence="5">
    <location>
        <begin position="19"/>
        <end position="167"/>
    </location>
</feature>
<protein>
    <submittedName>
        <fullName evidence="6">Flavin reductase family protein</fullName>
    </submittedName>
</protein>
<evidence type="ECO:0000256" key="1">
    <source>
        <dbReference type="ARBA" id="ARBA00001917"/>
    </source>
</evidence>
<dbReference type="InterPro" id="IPR002563">
    <property type="entry name" value="Flavin_Rdtase-like_dom"/>
</dbReference>
<dbReference type="PANTHER" id="PTHR33798">
    <property type="entry name" value="FLAVOPROTEIN OXYGENASE"/>
    <property type="match status" value="1"/>
</dbReference>
<gene>
    <name evidence="6" type="ORF">H4281_16420</name>
</gene>
<dbReference type="Gene3D" id="2.30.110.10">
    <property type="entry name" value="Electron Transport, Fmn-binding Protein, Chain A"/>
    <property type="match status" value="1"/>
</dbReference>